<protein>
    <recommendedName>
        <fullName evidence="15">Mitochondrial carrier protein</fullName>
    </recommendedName>
</protein>
<keyword evidence="6" id="KW-0999">Mitochondrion inner membrane</keyword>
<dbReference type="PROSITE" id="PS50920">
    <property type="entry name" value="SOLCAR"/>
    <property type="match status" value="1"/>
</dbReference>
<evidence type="ECO:0000256" key="5">
    <source>
        <dbReference type="ARBA" id="ARBA00022737"/>
    </source>
</evidence>
<reference evidence="13" key="1">
    <citation type="submission" date="2021-03" db="EMBL/GenBank/DDBJ databases">
        <title>Comparative genomics and phylogenomic investigation of the class Geoglossomycetes provide insights into ecological specialization and systematics.</title>
        <authorList>
            <person name="Melie T."/>
            <person name="Pirro S."/>
            <person name="Miller A.N."/>
            <person name="Quandt A."/>
        </authorList>
    </citation>
    <scope>NUCLEOTIDE SEQUENCE</scope>
    <source>
        <strain evidence="13">CAQ_001_2017</strain>
    </source>
</reference>
<dbReference type="Proteomes" id="UP000750711">
    <property type="component" value="Unassembled WGS sequence"/>
</dbReference>
<keyword evidence="7" id="KW-1133">Transmembrane helix</keyword>
<evidence type="ECO:0000256" key="2">
    <source>
        <dbReference type="ARBA" id="ARBA00006375"/>
    </source>
</evidence>
<evidence type="ECO:0000256" key="6">
    <source>
        <dbReference type="ARBA" id="ARBA00022792"/>
    </source>
</evidence>
<evidence type="ECO:0000256" key="3">
    <source>
        <dbReference type="ARBA" id="ARBA00022448"/>
    </source>
</evidence>
<feature type="repeat" description="Solcar" evidence="10">
    <location>
        <begin position="93"/>
        <end position="180"/>
    </location>
</feature>
<dbReference type="InterPro" id="IPR023395">
    <property type="entry name" value="MCP_dom_sf"/>
</dbReference>
<keyword evidence="4 10" id="KW-0812">Transmembrane</keyword>
<dbReference type="SUPFAM" id="SSF103506">
    <property type="entry name" value="Mitochondrial carrier"/>
    <property type="match status" value="1"/>
</dbReference>
<evidence type="ECO:0000256" key="10">
    <source>
        <dbReference type="PROSITE-ProRule" id="PRU00282"/>
    </source>
</evidence>
<comment type="similarity">
    <text evidence="2 11">Belongs to the mitochondrial carrier (TC 2.A.29) family.</text>
</comment>
<proteinExistence type="inferred from homology"/>
<evidence type="ECO:0000313" key="14">
    <source>
        <dbReference type="Proteomes" id="UP000750711"/>
    </source>
</evidence>
<dbReference type="GO" id="GO:0031966">
    <property type="term" value="C:mitochondrial membrane"/>
    <property type="evidence" value="ECO:0007669"/>
    <property type="project" value="UniProtKB-SubCell"/>
</dbReference>
<keyword evidence="9 10" id="KW-0472">Membrane</keyword>
<evidence type="ECO:0000256" key="9">
    <source>
        <dbReference type="ARBA" id="ARBA00023136"/>
    </source>
</evidence>
<evidence type="ECO:0000256" key="1">
    <source>
        <dbReference type="ARBA" id="ARBA00004225"/>
    </source>
</evidence>
<dbReference type="PANTHER" id="PTHR45624">
    <property type="entry name" value="MITOCHONDRIAL BASIC AMINO ACIDS TRANSPORTER-RELATED"/>
    <property type="match status" value="1"/>
</dbReference>
<evidence type="ECO:0000256" key="11">
    <source>
        <dbReference type="RuleBase" id="RU000488"/>
    </source>
</evidence>
<dbReference type="EMBL" id="JAGHQM010000064">
    <property type="protein sequence ID" value="KAH0565736.1"/>
    <property type="molecule type" value="Genomic_DNA"/>
</dbReference>
<evidence type="ECO:0000256" key="12">
    <source>
        <dbReference type="SAM" id="MobiDB-lite"/>
    </source>
</evidence>
<evidence type="ECO:0000256" key="4">
    <source>
        <dbReference type="ARBA" id="ARBA00022692"/>
    </source>
</evidence>
<evidence type="ECO:0008006" key="15">
    <source>
        <dbReference type="Google" id="ProtNLM"/>
    </source>
</evidence>
<keyword evidence="14" id="KW-1185">Reference proteome</keyword>
<sequence length="348" mass="38915">MATTHGLDPGGAEGVGDGPRKKQKATNAATGFSAASVRAGSAQLVAFYFRAPVKAFFRTRVDVGAILYTSYLQLLGALHEPSSHSTKRIYPPPPILATFSAGFAAGTVQSVVAAPLDALQVRFKVSDMLEGQYKTMWAYGKHKLRDIGLRGIFAGWTLNFSKESLGYGVFFATFEYIKQQSYLSFVTHYYGSYDPLSYPHPLRPTSSHRYTRPVIKPHYALEPVFLLLAGIAASVTQQLIQAPLNIIRNIHYERLESLDYRSQHDFGGSGVLKNYYHAYEETFKQCRRQARMAGGLRRWLYRGFIINTMKQVPSTSAGLIVFELVRRKYGSQIEAVRIEKDGYDILLS</sequence>
<evidence type="ECO:0000256" key="8">
    <source>
        <dbReference type="ARBA" id="ARBA00023128"/>
    </source>
</evidence>
<organism evidence="13 14">
    <name type="scientific">Trichoglossum hirsutum</name>
    <dbReference type="NCBI Taxonomy" id="265104"/>
    <lineage>
        <taxon>Eukaryota</taxon>
        <taxon>Fungi</taxon>
        <taxon>Dikarya</taxon>
        <taxon>Ascomycota</taxon>
        <taxon>Pezizomycotina</taxon>
        <taxon>Geoglossomycetes</taxon>
        <taxon>Geoglossales</taxon>
        <taxon>Geoglossaceae</taxon>
        <taxon>Trichoglossum</taxon>
    </lineage>
</organism>
<feature type="compositionally biased region" description="Gly residues" evidence="12">
    <location>
        <begin position="8"/>
        <end position="17"/>
    </location>
</feature>
<evidence type="ECO:0000256" key="7">
    <source>
        <dbReference type="ARBA" id="ARBA00022989"/>
    </source>
</evidence>
<name>A0A9P8LHY2_9PEZI</name>
<dbReference type="PANTHER" id="PTHR45624:SF26">
    <property type="entry name" value="CARRIER PROTEIN, PUTATIVE (AFU_ORTHOLOGUE AFUA_1G07710)-RELATED"/>
    <property type="match status" value="1"/>
</dbReference>
<evidence type="ECO:0000313" key="13">
    <source>
        <dbReference type="EMBL" id="KAH0565736.1"/>
    </source>
</evidence>
<dbReference type="Gene3D" id="1.50.40.10">
    <property type="entry name" value="Mitochondrial carrier domain"/>
    <property type="match status" value="1"/>
</dbReference>
<dbReference type="AlphaFoldDB" id="A0A9P8LHY2"/>
<dbReference type="GO" id="GO:0022857">
    <property type="term" value="F:transmembrane transporter activity"/>
    <property type="evidence" value="ECO:0007669"/>
    <property type="project" value="TreeGrafter"/>
</dbReference>
<dbReference type="InterPro" id="IPR018108">
    <property type="entry name" value="MCP_transmembrane"/>
</dbReference>
<gene>
    <name evidence="13" type="ORF">GP486_000859</name>
</gene>
<keyword evidence="3 11" id="KW-0813">Transport</keyword>
<accession>A0A9P8LHY2</accession>
<comment type="caution">
    <text evidence="13">The sequence shown here is derived from an EMBL/GenBank/DDBJ whole genome shotgun (WGS) entry which is preliminary data.</text>
</comment>
<keyword evidence="5" id="KW-0677">Repeat</keyword>
<dbReference type="Pfam" id="PF00153">
    <property type="entry name" value="Mito_carr"/>
    <property type="match status" value="1"/>
</dbReference>
<keyword evidence="8" id="KW-0496">Mitochondrion</keyword>
<feature type="region of interest" description="Disordered" evidence="12">
    <location>
        <begin position="1"/>
        <end position="27"/>
    </location>
</feature>
<comment type="subcellular location">
    <subcellularLocation>
        <location evidence="1">Mitochondrion membrane</location>
        <topology evidence="1">Multi-pass membrane protein</topology>
    </subcellularLocation>
</comment>
<dbReference type="InterPro" id="IPR050567">
    <property type="entry name" value="Mitochondrial_Carrier"/>
</dbReference>